<keyword evidence="5" id="KW-1185">Reference proteome</keyword>
<dbReference type="InterPro" id="IPR047703">
    <property type="entry name" value="SCO2322-like"/>
</dbReference>
<keyword evidence="3" id="KW-0732">Signal</keyword>
<evidence type="ECO:0000313" key="4">
    <source>
        <dbReference type="EMBL" id="MFH8589652.1"/>
    </source>
</evidence>
<gene>
    <name evidence="4" type="ORF">ACH4GP_35645</name>
</gene>
<keyword evidence="2" id="KW-0472">Membrane</keyword>
<dbReference type="NCBIfam" id="NF040681">
    <property type="entry name" value="GPS-CTERM"/>
    <property type="match status" value="1"/>
</dbReference>
<keyword evidence="2" id="KW-0812">Transmembrane</keyword>
<organism evidence="4 5">
    <name type="scientific">Streptomyces celluloflavus</name>
    <dbReference type="NCBI Taxonomy" id="58344"/>
    <lineage>
        <taxon>Bacteria</taxon>
        <taxon>Bacillati</taxon>
        <taxon>Actinomycetota</taxon>
        <taxon>Actinomycetes</taxon>
        <taxon>Kitasatosporales</taxon>
        <taxon>Streptomycetaceae</taxon>
        <taxon>Streptomyces</taxon>
    </lineage>
</organism>
<dbReference type="InterPro" id="IPR047704">
    <property type="entry name" value="GPS-CTERM"/>
</dbReference>
<dbReference type="EMBL" id="JBIRGH010000035">
    <property type="protein sequence ID" value="MFH8589652.1"/>
    <property type="molecule type" value="Genomic_DNA"/>
</dbReference>
<dbReference type="NCBIfam" id="NF040672">
    <property type="entry name" value="SCO2322_fam"/>
    <property type="match status" value="1"/>
</dbReference>
<dbReference type="PROSITE" id="PS51318">
    <property type="entry name" value="TAT"/>
    <property type="match status" value="1"/>
</dbReference>
<keyword evidence="2" id="KW-1133">Transmembrane helix</keyword>
<sequence>MRRTRTLSRRARMLGTLLLAGALTGLGAAPAQAQEYRYWSFWDGKGGSWAYATEGPATLRPADGAVAGFRFTVSADSAAAGQPRAAADFDAICAKTPAKDGDKRVGVVIDFGTAADASGGETPPQARTECARIPKDASAGDALAAVARPLRYDSNALLCAIAGYPKSGCADQVSGSGDAGSGASASSSSAPAASAGSGTAADGGGGDGGPSAGLLGGIAAVVVLGAAAVWQARRRRG</sequence>
<dbReference type="RefSeq" id="WP_367431019.1">
    <property type="nucleotide sequence ID" value="NZ_CP108413.1"/>
</dbReference>
<accession>A0ABW7RNI5</accession>
<name>A0ABW7RNI5_9ACTN</name>
<evidence type="ECO:0000256" key="3">
    <source>
        <dbReference type="SAM" id="SignalP"/>
    </source>
</evidence>
<feature type="compositionally biased region" description="Low complexity" evidence="1">
    <location>
        <begin position="181"/>
        <end position="200"/>
    </location>
</feature>
<dbReference type="Proteomes" id="UP001610990">
    <property type="component" value="Unassembled WGS sequence"/>
</dbReference>
<feature type="signal peptide" evidence="3">
    <location>
        <begin position="1"/>
        <end position="33"/>
    </location>
</feature>
<reference evidence="4 5" key="1">
    <citation type="submission" date="2024-10" db="EMBL/GenBank/DDBJ databases">
        <title>The Natural Products Discovery Center: Release of the First 8490 Sequenced Strains for Exploring Actinobacteria Biosynthetic Diversity.</title>
        <authorList>
            <person name="Kalkreuter E."/>
            <person name="Kautsar S.A."/>
            <person name="Yang D."/>
            <person name="Bader C.D."/>
            <person name="Teijaro C.N."/>
            <person name="Fluegel L."/>
            <person name="Davis C.M."/>
            <person name="Simpson J.R."/>
            <person name="Lauterbach L."/>
            <person name="Steele A.D."/>
            <person name="Gui C."/>
            <person name="Meng S."/>
            <person name="Li G."/>
            <person name="Viehrig K."/>
            <person name="Ye F."/>
            <person name="Su P."/>
            <person name="Kiefer A.F."/>
            <person name="Nichols A."/>
            <person name="Cepeda A.J."/>
            <person name="Yan W."/>
            <person name="Fan B."/>
            <person name="Jiang Y."/>
            <person name="Adhikari A."/>
            <person name="Zheng C.-J."/>
            <person name="Schuster L."/>
            <person name="Cowan T.M."/>
            <person name="Smanski M.J."/>
            <person name="Chevrette M.G."/>
            <person name="De Carvalho L.P.S."/>
            <person name="Shen B."/>
        </authorList>
    </citation>
    <scope>NUCLEOTIDE SEQUENCE [LARGE SCALE GENOMIC DNA]</scope>
    <source>
        <strain evidence="4 5">NPDC018013</strain>
    </source>
</reference>
<protein>
    <submittedName>
        <fullName evidence="4">SCO2322 family protein</fullName>
    </submittedName>
</protein>
<evidence type="ECO:0000256" key="2">
    <source>
        <dbReference type="SAM" id="Phobius"/>
    </source>
</evidence>
<feature type="transmembrane region" description="Helical" evidence="2">
    <location>
        <begin position="212"/>
        <end position="230"/>
    </location>
</feature>
<proteinExistence type="predicted"/>
<evidence type="ECO:0000313" key="5">
    <source>
        <dbReference type="Proteomes" id="UP001610990"/>
    </source>
</evidence>
<feature type="region of interest" description="Disordered" evidence="1">
    <location>
        <begin position="173"/>
        <end position="204"/>
    </location>
</feature>
<comment type="caution">
    <text evidence="4">The sequence shown here is derived from an EMBL/GenBank/DDBJ whole genome shotgun (WGS) entry which is preliminary data.</text>
</comment>
<evidence type="ECO:0000256" key="1">
    <source>
        <dbReference type="SAM" id="MobiDB-lite"/>
    </source>
</evidence>
<feature type="chain" id="PRO_5045656083" evidence="3">
    <location>
        <begin position="34"/>
        <end position="237"/>
    </location>
</feature>
<dbReference type="InterPro" id="IPR006311">
    <property type="entry name" value="TAT_signal"/>
</dbReference>